<evidence type="ECO:0000313" key="13">
    <source>
        <dbReference type="EMBL" id="CAF4448299.1"/>
    </source>
</evidence>
<name>A0A818IMZ1_9BILA</name>
<dbReference type="Pfam" id="PF00083">
    <property type="entry name" value="Sugar_tr"/>
    <property type="match status" value="1"/>
</dbReference>
<dbReference type="AlphaFoldDB" id="A0A818IMZ1"/>
<proteinExistence type="predicted"/>
<comment type="caution">
    <text evidence="10">The sequence shown here is derived from an EMBL/GenBank/DDBJ whole genome shotgun (WGS) entry which is preliminary data.</text>
</comment>
<dbReference type="Proteomes" id="UP000663833">
    <property type="component" value="Unassembled WGS sequence"/>
</dbReference>
<feature type="region of interest" description="Disordered" evidence="5">
    <location>
        <begin position="553"/>
        <end position="591"/>
    </location>
</feature>
<feature type="transmembrane region" description="Helical" evidence="6">
    <location>
        <begin position="262"/>
        <end position="283"/>
    </location>
</feature>
<accession>A0A818IMZ1</accession>
<dbReference type="Proteomes" id="UP000663825">
    <property type="component" value="Unassembled WGS sequence"/>
</dbReference>
<dbReference type="EMBL" id="CAJNYD010003599">
    <property type="protein sequence ID" value="CAF3527128.1"/>
    <property type="molecule type" value="Genomic_DNA"/>
</dbReference>
<feature type="domain" description="Major facilitator superfamily (MFS) profile" evidence="7">
    <location>
        <begin position="93"/>
        <end position="530"/>
    </location>
</feature>
<dbReference type="Proteomes" id="UP000663851">
    <property type="component" value="Unassembled WGS sequence"/>
</dbReference>
<dbReference type="Proteomes" id="UP000663872">
    <property type="component" value="Unassembled WGS sequence"/>
</dbReference>
<evidence type="ECO:0000313" key="8">
    <source>
        <dbReference type="EMBL" id="CAF3352051.1"/>
    </source>
</evidence>
<feature type="transmembrane region" description="Helical" evidence="6">
    <location>
        <begin position="143"/>
        <end position="162"/>
    </location>
</feature>
<dbReference type="InterPro" id="IPR036259">
    <property type="entry name" value="MFS_trans_sf"/>
</dbReference>
<keyword evidence="3 6" id="KW-1133">Transmembrane helix</keyword>
<dbReference type="EMBL" id="CAJNYU010003364">
    <property type="protein sequence ID" value="CAF3668425.1"/>
    <property type="molecule type" value="Genomic_DNA"/>
</dbReference>
<sequence>MKFDTFLATINDWGRFQKVKYTFICLTYMLPPIMVYTYTFTGAVPNHRCKNPDSIDRDTYNNESNILYNSMYKPTKEQCTGLNTILSVSDCQRCYIQSKSNNQNSVDVQLHKCQSFVYDKKYYKTTLTEDWSMVCDRIDFRSAVQMIFFAGYMVGSIVFGVLADKYGRRPIMSFSFILMSVSGFVCAFGPQPTFGFWPSYIIFVVARFLLACSTRGISVSGFVLGSELVGPSKRLLTGIVIEYFFAFGQFFLVLFAYNIRTWRFLTGAISLFTVPFIFFYFILPESPRWLISDGQFDKAEAILRGIAKTNKRPFDQDAYEQVKEEQKVSMMDKHNQEGILGLFKSKIMFLISMNLFFQWLVQNLVFYGVSQSTGSWGADPYLSFTISAIVELLAYIGVHAILDRVGRKLPYCLFAILFGLVALAVLPIQKYMNDDSSAKTILMYTIQVSLKFFASASYAIIYIYANELFPTNVRNTGMGICSMIARVGAIIGTYCNDSLTRIWISLPVLLYGIVSLIAAVLALMFPETLNKPLPQTVAEAEKMSMIRIRIGKPRSTNTDGTEREDQSLAGNNEDSTLKDLLQGDNIDDRHL</sequence>
<evidence type="ECO:0000313" key="14">
    <source>
        <dbReference type="Proteomes" id="UP000663833"/>
    </source>
</evidence>
<evidence type="ECO:0000256" key="4">
    <source>
        <dbReference type="ARBA" id="ARBA00023136"/>
    </source>
</evidence>
<dbReference type="EMBL" id="CAJOBO010000802">
    <property type="protein sequence ID" value="CAF4292156.1"/>
    <property type="molecule type" value="Genomic_DNA"/>
</dbReference>
<dbReference type="GO" id="GO:0016020">
    <property type="term" value="C:membrane"/>
    <property type="evidence" value="ECO:0007669"/>
    <property type="project" value="UniProtKB-SubCell"/>
</dbReference>
<feature type="transmembrane region" description="Helical" evidence="6">
    <location>
        <begin position="200"/>
        <end position="223"/>
    </location>
</feature>
<feature type="transmembrane region" description="Helical" evidence="6">
    <location>
        <begin position="502"/>
        <end position="525"/>
    </location>
</feature>
<feature type="transmembrane region" description="Helical" evidence="6">
    <location>
        <begin position="347"/>
        <end position="369"/>
    </location>
</feature>
<evidence type="ECO:0000313" key="11">
    <source>
        <dbReference type="EMBL" id="CAF3668425.1"/>
    </source>
</evidence>
<feature type="transmembrane region" description="Helical" evidence="6">
    <location>
        <begin position="441"/>
        <end position="465"/>
    </location>
</feature>
<evidence type="ECO:0000313" key="9">
    <source>
        <dbReference type="EMBL" id="CAF3420262.1"/>
    </source>
</evidence>
<dbReference type="SUPFAM" id="SSF103473">
    <property type="entry name" value="MFS general substrate transporter"/>
    <property type="match status" value="1"/>
</dbReference>
<dbReference type="Proteomes" id="UP000663869">
    <property type="component" value="Unassembled WGS sequence"/>
</dbReference>
<organism evidence="10 14">
    <name type="scientific">Rotaria socialis</name>
    <dbReference type="NCBI Taxonomy" id="392032"/>
    <lineage>
        <taxon>Eukaryota</taxon>
        <taxon>Metazoa</taxon>
        <taxon>Spiralia</taxon>
        <taxon>Gnathifera</taxon>
        <taxon>Rotifera</taxon>
        <taxon>Eurotatoria</taxon>
        <taxon>Bdelloidea</taxon>
        <taxon>Philodinida</taxon>
        <taxon>Philodinidae</taxon>
        <taxon>Rotaria</taxon>
    </lineage>
</organism>
<keyword evidence="4 6" id="KW-0472">Membrane</keyword>
<protein>
    <recommendedName>
        <fullName evidence="7">Major facilitator superfamily (MFS) profile domain-containing protein</fullName>
    </recommendedName>
</protein>
<dbReference type="OrthoDB" id="3936150at2759"/>
<dbReference type="EMBL" id="CAJNYT010000498">
    <property type="protein sequence ID" value="CAF3352051.1"/>
    <property type="molecule type" value="Genomic_DNA"/>
</dbReference>
<reference evidence="10" key="1">
    <citation type="submission" date="2021-02" db="EMBL/GenBank/DDBJ databases">
        <authorList>
            <person name="Nowell W R."/>
        </authorList>
    </citation>
    <scope>NUCLEOTIDE SEQUENCE</scope>
</reference>
<evidence type="ECO:0000313" key="10">
    <source>
        <dbReference type="EMBL" id="CAF3527128.1"/>
    </source>
</evidence>
<dbReference type="EMBL" id="CAJOBQ010001041">
    <property type="protein sequence ID" value="CAF4448299.1"/>
    <property type="molecule type" value="Genomic_DNA"/>
</dbReference>
<dbReference type="InterPro" id="IPR020846">
    <property type="entry name" value="MFS_dom"/>
</dbReference>
<evidence type="ECO:0000256" key="5">
    <source>
        <dbReference type="SAM" id="MobiDB-lite"/>
    </source>
</evidence>
<evidence type="ECO:0000256" key="3">
    <source>
        <dbReference type="ARBA" id="ARBA00022989"/>
    </source>
</evidence>
<evidence type="ECO:0000256" key="6">
    <source>
        <dbReference type="SAM" id="Phobius"/>
    </source>
</evidence>
<evidence type="ECO:0000256" key="1">
    <source>
        <dbReference type="ARBA" id="ARBA00004141"/>
    </source>
</evidence>
<dbReference type="Proteomes" id="UP000663862">
    <property type="component" value="Unassembled WGS sequence"/>
</dbReference>
<feature type="transmembrane region" description="Helical" evidence="6">
    <location>
        <begin position="409"/>
        <end position="429"/>
    </location>
</feature>
<dbReference type="Gene3D" id="1.20.1250.20">
    <property type="entry name" value="MFS general substrate transporter like domains"/>
    <property type="match status" value="1"/>
</dbReference>
<evidence type="ECO:0000313" key="12">
    <source>
        <dbReference type="EMBL" id="CAF4292156.1"/>
    </source>
</evidence>
<feature type="transmembrane region" description="Helical" evidence="6">
    <location>
        <begin position="381"/>
        <end position="402"/>
    </location>
</feature>
<dbReference type="EMBL" id="CAJNXB010005337">
    <property type="protein sequence ID" value="CAF3420262.1"/>
    <property type="molecule type" value="Genomic_DNA"/>
</dbReference>
<dbReference type="GO" id="GO:0022857">
    <property type="term" value="F:transmembrane transporter activity"/>
    <property type="evidence" value="ECO:0007669"/>
    <property type="project" value="InterPro"/>
</dbReference>
<dbReference type="PROSITE" id="PS50850">
    <property type="entry name" value="MFS"/>
    <property type="match status" value="1"/>
</dbReference>
<feature type="transmembrane region" description="Helical" evidence="6">
    <location>
        <begin position="174"/>
        <end position="194"/>
    </location>
</feature>
<evidence type="ECO:0000256" key="2">
    <source>
        <dbReference type="ARBA" id="ARBA00022692"/>
    </source>
</evidence>
<gene>
    <name evidence="11" type="ORF">FME351_LOCUS25545</name>
    <name evidence="8" type="ORF">GRG538_LOCUS5615</name>
    <name evidence="12" type="ORF">HFQ381_LOCUS12989</name>
    <name evidence="10" type="ORF">LUA448_LOCUS26768</name>
    <name evidence="9" type="ORF">TIS948_LOCUS29400</name>
    <name evidence="13" type="ORF">TSG867_LOCUS16777</name>
</gene>
<dbReference type="InterPro" id="IPR005828">
    <property type="entry name" value="MFS_sugar_transport-like"/>
</dbReference>
<dbReference type="PANTHER" id="PTHR24064">
    <property type="entry name" value="SOLUTE CARRIER FAMILY 22 MEMBER"/>
    <property type="match status" value="1"/>
</dbReference>
<dbReference type="CDD" id="cd17317">
    <property type="entry name" value="MFS_SLC22"/>
    <property type="match status" value="1"/>
</dbReference>
<feature type="transmembrane region" description="Helical" evidence="6">
    <location>
        <begin position="21"/>
        <end position="38"/>
    </location>
</feature>
<comment type="subcellular location">
    <subcellularLocation>
        <location evidence="1">Membrane</location>
        <topology evidence="1">Multi-pass membrane protein</topology>
    </subcellularLocation>
</comment>
<evidence type="ECO:0000259" key="7">
    <source>
        <dbReference type="PROSITE" id="PS50850"/>
    </source>
</evidence>
<feature type="transmembrane region" description="Helical" evidence="6">
    <location>
        <begin position="235"/>
        <end position="256"/>
    </location>
</feature>
<keyword evidence="2 6" id="KW-0812">Transmembrane</keyword>